<protein>
    <submittedName>
        <fullName evidence="1">Epsilon-antitoxin</fullName>
    </submittedName>
</protein>
<dbReference type="RefSeq" id="WP_002919725.1">
    <property type="nucleotide sequence ID" value="NZ_GL883609.1"/>
</dbReference>
<comment type="caution">
    <text evidence="1">The sequence shown here is derived from an EMBL/GenBank/DDBJ whole genome shotgun (WGS) entry which is preliminary data.</text>
</comment>
<dbReference type="PATRIC" id="fig|888824.3.peg.1440"/>
<dbReference type="EMBL" id="AFDP01000017">
    <property type="protein sequence ID" value="EGG39397.1"/>
    <property type="molecule type" value="Genomic_DNA"/>
</dbReference>
<organism evidence="1 2">
    <name type="scientific">Streptococcus sanguinis SK1087</name>
    <dbReference type="NCBI Taxonomy" id="888824"/>
    <lineage>
        <taxon>Bacteria</taxon>
        <taxon>Bacillati</taxon>
        <taxon>Bacillota</taxon>
        <taxon>Bacilli</taxon>
        <taxon>Lactobacillales</taxon>
        <taxon>Streptococcaceae</taxon>
        <taxon>Streptococcus</taxon>
    </lineage>
</organism>
<reference evidence="1 2" key="1">
    <citation type="submission" date="2011-03" db="EMBL/GenBank/DDBJ databases">
        <authorList>
            <person name="Muzny D."/>
            <person name="Qin X."/>
            <person name="Deng J."/>
            <person name="Jiang H."/>
            <person name="Liu Y."/>
            <person name="Qu J."/>
            <person name="Song X.-Z."/>
            <person name="Zhang L."/>
            <person name="Thornton R."/>
            <person name="Coyle M."/>
            <person name="Francisco L."/>
            <person name="Jackson L."/>
            <person name="Javaid M."/>
            <person name="Korchina V."/>
            <person name="Kovar C."/>
            <person name="Mata R."/>
            <person name="Mathew T."/>
            <person name="Ngo R."/>
            <person name="Nguyen L."/>
            <person name="Nguyen N."/>
            <person name="Okwuonu G."/>
            <person name="Ongeri F."/>
            <person name="Pham C."/>
            <person name="Simmons D."/>
            <person name="Wilczek-Boney K."/>
            <person name="Hale W."/>
            <person name="Jakkamsetti A."/>
            <person name="Pham P."/>
            <person name="Ruth R."/>
            <person name="San Lucas F."/>
            <person name="Warren J."/>
            <person name="Zhang J."/>
            <person name="Zhao Z."/>
            <person name="Zhou C."/>
            <person name="Zhu D."/>
            <person name="Lee S."/>
            <person name="Bess C."/>
            <person name="Blankenburg K."/>
            <person name="Forbes L."/>
            <person name="Fu Q."/>
            <person name="Gubbala S."/>
            <person name="Hirani K."/>
            <person name="Jayaseelan J.C."/>
            <person name="Lara F."/>
            <person name="Munidasa M."/>
            <person name="Palculict T."/>
            <person name="Patil S."/>
            <person name="Pu L.-L."/>
            <person name="Saada N."/>
            <person name="Tang L."/>
            <person name="Weissenberger G."/>
            <person name="Zhu Y."/>
            <person name="Hemphill L."/>
            <person name="Shang Y."/>
            <person name="Youmans B."/>
            <person name="Ayvaz T."/>
            <person name="Ross M."/>
            <person name="Santibanez J."/>
            <person name="Aqrawi P."/>
            <person name="Gross S."/>
            <person name="Joshi V."/>
            <person name="Fowler G."/>
            <person name="Nazareth L."/>
            <person name="Reid J."/>
            <person name="Worley K."/>
            <person name="Petrosino J."/>
            <person name="Highlander S."/>
            <person name="Gibbs R."/>
        </authorList>
    </citation>
    <scope>NUCLEOTIDE SEQUENCE [LARGE SCALE GENOMIC DNA]</scope>
    <source>
        <strain evidence="1 2">SK1087</strain>
    </source>
</reference>
<name>F3SJZ6_STRSA</name>
<evidence type="ECO:0000313" key="2">
    <source>
        <dbReference type="Proteomes" id="UP000003378"/>
    </source>
</evidence>
<dbReference type="HOGENOM" id="CLU_1102283_0_0_9"/>
<proteinExistence type="predicted"/>
<gene>
    <name evidence="1" type="ORF">HMPREF9397_1468</name>
</gene>
<dbReference type="AlphaFoldDB" id="F3SJZ6"/>
<evidence type="ECO:0000313" key="1">
    <source>
        <dbReference type="EMBL" id="EGG39397.1"/>
    </source>
</evidence>
<accession>F3SJZ6</accession>
<dbReference type="Proteomes" id="UP000003378">
    <property type="component" value="Unassembled WGS sequence"/>
</dbReference>
<sequence length="224" mass="26559">MSINIIDQQEKLLLACVTLNFVEDLEEFKEFRELSAEEKGYKAILEYVADMIDNEVSDKTLEKVYQGHPSTKKTIITDRTYNAIFDNELFNELGEKIYEGIQNNDKVIMDKVTDIIEHRIENKEFPKLLDRMKKSNSRHFALPLLLQNEKLLTDVLEHLPLVEKIFESEDNLRLFCQVAERLDLFKIVDELDLFKIVDEWEDWDNLEQYIKSVQTRNGFDNYLE</sequence>